<protein>
    <submittedName>
        <fullName evidence="2">OsmC-like protein</fullName>
    </submittedName>
</protein>
<dbReference type="SUPFAM" id="SSF82784">
    <property type="entry name" value="OsmC-like"/>
    <property type="match status" value="1"/>
</dbReference>
<dbReference type="OrthoDB" id="4703953at2"/>
<dbReference type="InterPro" id="IPR003718">
    <property type="entry name" value="OsmC/Ohr_fam"/>
</dbReference>
<comment type="caution">
    <text evidence="2">The sequence shown here is derived from an EMBL/GenBank/DDBJ whole genome shotgun (WGS) entry which is preliminary data.</text>
</comment>
<evidence type="ECO:0000313" key="2">
    <source>
        <dbReference type="EMBL" id="MCP2371118.1"/>
    </source>
</evidence>
<organism evidence="2 3">
    <name type="scientific">Agromyces terreus</name>
    <dbReference type="NCBI Taxonomy" id="424795"/>
    <lineage>
        <taxon>Bacteria</taxon>
        <taxon>Bacillati</taxon>
        <taxon>Actinomycetota</taxon>
        <taxon>Actinomycetes</taxon>
        <taxon>Micrococcales</taxon>
        <taxon>Microbacteriaceae</taxon>
        <taxon>Agromyces</taxon>
    </lineage>
</organism>
<dbReference type="Proteomes" id="UP001139722">
    <property type="component" value="Unassembled WGS sequence"/>
</dbReference>
<proteinExistence type="predicted"/>
<evidence type="ECO:0000256" key="1">
    <source>
        <dbReference type="SAM" id="MobiDB-lite"/>
    </source>
</evidence>
<dbReference type="InterPro" id="IPR036102">
    <property type="entry name" value="OsmC/Ohrsf"/>
</dbReference>
<dbReference type="Gene3D" id="3.30.300.20">
    <property type="match status" value="1"/>
</dbReference>
<dbReference type="RefSeq" id="WP_156999945.1">
    <property type="nucleotide sequence ID" value="NZ_BAAANU010000021.1"/>
</dbReference>
<keyword evidence="3" id="KW-1185">Reference proteome</keyword>
<reference evidence="2" key="1">
    <citation type="submission" date="2022-06" db="EMBL/GenBank/DDBJ databases">
        <title>Sequencing the genomes of 1000 actinobacteria strains.</title>
        <authorList>
            <person name="Klenk H.-P."/>
        </authorList>
    </citation>
    <scope>NUCLEOTIDE SEQUENCE</scope>
    <source>
        <strain evidence="2">DSM 22016</strain>
    </source>
</reference>
<dbReference type="Pfam" id="PF02566">
    <property type="entry name" value="OsmC"/>
    <property type="match status" value="1"/>
</dbReference>
<gene>
    <name evidence="2" type="ORF">BJ978_001794</name>
</gene>
<dbReference type="EMBL" id="JAMZDY010000001">
    <property type="protein sequence ID" value="MCP2371118.1"/>
    <property type="molecule type" value="Genomic_DNA"/>
</dbReference>
<sequence>MSNDGDDTARTHAVSERIGPGSVSVARTGDRTFEGLNERGATIRIGHAEAEGHFTPGELLKLALAACAGMSADRVIARRLGEDVSYTVWAHGTSEPDNRYDRVVEELLLPLGELDADERAKLERLIDASIERSCTVARSVEQDIDLEREIVDLDA</sequence>
<feature type="region of interest" description="Disordered" evidence="1">
    <location>
        <begin position="1"/>
        <end position="24"/>
    </location>
</feature>
<dbReference type="AlphaFoldDB" id="A0A9X2H1Z2"/>
<name>A0A9X2H1Z2_9MICO</name>
<accession>A0A9X2H1Z2</accession>
<dbReference type="InterPro" id="IPR015946">
    <property type="entry name" value="KH_dom-like_a/b"/>
</dbReference>
<evidence type="ECO:0000313" key="3">
    <source>
        <dbReference type="Proteomes" id="UP001139722"/>
    </source>
</evidence>